<sequence length="109" mass="12159">MSYNLEITQGTDYTRTFTVLDATNTVINLTSCVLTAQIRRNHSSAEYVSFTMSIINATTGKVSMYLPSTISDTLDGKYMYDIFLTNAASKKFKIEDGLITIVPKITRLV</sequence>
<evidence type="ECO:0008006" key="2">
    <source>
        <dbReference type="Google" id="ProtNLM"/>
    </source>
</evidence>
<name>A0A6J5L010_9CAUD</name>
<accession>A0A6J5L010</accession>
<evidence type="ECO:0000313" key="1">
    <source>
        <dbReference type="EMBL" id="CAB4126875.1"/>
    </source>
</evidence>
<reference evidence="1" key="1">
    <citation type="submission" date="2020-04" db="EMBL/GenBank/DDBJ databases">
        <authorList>
            <person name="Chiriac C."/>
            <person name="Salcher M."/>
            <person name="Ghai R."/>
            <person name="Kavagutti S V."/>
        </authorList>
    </citation>
    <scope>NUCLEOTIDE SEQUENCE</scope>
</reference>
<gene>
    <name evidence="1" type="ORF">UFOVP84_30</name>
</gene>
<dbReference type="EMBL" id="LR796208">
    <property type="protein sequence ID" value="CAB4126875.1"/>
    <property type="molecule type" value="Genomic_DNA"/>
</dbReference>
<proteinExistence type="predicted"/>
<protein>
    <recommendedName>
        <fullName evidence="2">BppU N-terminal domain-containing protein</fullName>
    </recommendedName>
</protein>
<organism evidence="1">
    <name type="scientific">uncultured Caudovirales phage</name>
    <dbReference type="NCBI Taxonomy" id="2100421"/>
    <lineage>
        <taxon>Viruses</taxon>
        <taxon>Duplodnaviria</taxon>
        <taxon>Heunggongvirae</taxon>
        <taxon>Uroviricota</taxon>
        <taxon>Caudoviricetes</taxon>
        <taxon>Peduoviridae</taxon>
        <taxon>Maltschvirus</taxon>
        <taxon>Maltschvirus maltsch</taxon>
    </lineage>
</organism>